<dbReference type="OrthoDB" id="1695085at2"/>
<sequence length="485" mass="52653">MKFNFLPKRAEGTPEKKRPINPLFKNGLERLKEGNFSKREQTVFAALLLSLTGACGYAAFLKAPLEQQQALKAALNASSVAHAEKPDASVYAPEKEILREDEVEAAVANYISADPNAVIVSEEVVKTDDSNGSLNLVVEHNGSGDVLAQYIETLESAPKKIQIDSISYQKDPSGAESTVLRVFLPYTVTDNSLENKTFSEEPSAPTPPTPTPNTTATPTNPSTSMPSTSSSNPKPASGSTATTKPFDASKTPKTRVITGRKPSVSYTPPRASTPSAKPAEKKPQAPTKPKVKPQTDKPPMTAETEYIAPPITRYSALKSILSANFVDGNAVSMAQEPSGHKESEDVLKLQYKIQALDASKDETTEEKEGADVPVTETEATERELRMDTGGFYLPKNGYEFSIDVSMPLESDGKFSLVLADLKGNSKEVVPVRTDDMGDGYHRIFFPLNGMDGTMRATQIRYRFTPHTAKEETMAVKNVQILSNES</sequence>
<feature type="compositionally biased region" description="Low complexity" evidence="1">
    <location>
        <begin position="212"/>
        <end position="233"/>
    </location>
</feature>
<evidence type="ECO:0000256" key="1">
    <source>
        <dbReference type="SAM" id="MobiDB-lite"/>
    </source>
</evidence>
<name>A0A3S5F7W1_9FIRM</name>
<proteinExistence type="predicted"/>
<accession>A0A3S5F7W1</accession>
<feature type="region of interest" description="Disordered" evidence="1">
    <location>
        <begin position="194"/>
        <end position="301"/>
    </location>
</feature>
<evidence type="ECO:0000313" key="3">
    <source>
        <dbReference type="Proteomes" id="UP000269544"/>
    </source>
</evidence>
<dbReference type="AlphaFoldDB" id="A0A3S5F7W1"/>
<dbReference type="Proteomes" id="UP000269544">
    <property type="component" value="Chromosome"/>
</dbReference>
<organism evidence="2 3">
    <name type="scientific">Aedoeadaptatus ivorii</name>
    <dbReference type="NCBI Taxonomy" id="54006"/>
    <lineage>
        <taxon>Bacteria</taxon>
        <taxon>Bacillati</taxon>
        <taxon>Bacillota</taxon>
        <taxon>Tissierellia</taxon>
        <taxon>Tissierellales</taxon>
        <taxon>Peptoniphilaceae</taxon>
        <taxon>Aedoeadaptatus</taxon>
    </lineage>
</organism>
<gene>
    <name evidence="2" type="ORF">NCTC13079_00900</name>
</gene>
<evidence type="ECO:0000313" key="2">
    <source>
        <dbReference type="EMBL" id="VEJ35735.1"/>
    </source>
</evidence>
<protein>
    <submittedName>
        <fullName evidence="2">Uncharacterized protein</fullName>
    </submittedName>
</protein>
<dbReference type="EMBL" id="LR134523">
    <property type="protein sequence ID" value="VEJ35735.1"/>
    <property type="molecule type" value="Genomic_DNA"/>
</dbReference>
<keyword evidence="3" id="KW-1185">Reference proteome</keyword>
<dbReference type="RefSeq" id="WP_126465497.1">
    <property type="nucleotide sequence ID" value="NZ_LR134523.1"/>
</dbReference>
<reference evidence="2 3" key="1">
    <citation type="submission" date="2018-12" db="EMBL/GenBank/DDBJ databases">
        <authorList>
            <consortium name="Pathogen Informatics"/>
        </authorList>
    </citation>
    <scope>NUCLEOTIDE SEQUENCE [LARGE SCALE GENOMIC DNA]</scope>
    <source>
        <strain evidence="2 3">NCTC13079</strain>
    </source>
</reference>
<feature type="compositionally biased region" description="Basic and acidic residues" evidence="1">
    <location>
        <begin position="8"/>
        <end position="18"/>
    </location>
</feature>
<feature type="region of interest" description="Disordered" evidence="1">
    <location>
        <begin position="1"/>
        <end position="20"/>
    </location>
</feature>
<feature type="compositionally biased region" description="Polar residues" evidence="1">
    <location>
        <begin position="264"/>
        <end position="275"/>
    </location>
</feature>
<dbReference type="KEGG" id="piv:NCTC13079_00900"/>